<gene>
    <name evidence="1" type="ORF">EV643_106345</name>
</gene>
<accession>A0A4R6KJ60</accession>
<reference evidence="1 2" key="1">
    <citation type="submission" date="2019-03" db="EMBL/GenBank/DDBJ databases">
        <title>Genomic Encyclopedia of Type Strains, Phase III (KMG-III): the genomes of soil and plant-associated and newly described type strains.</title>
        <authorList>
            <person name="Whitman W."/>
        </authorList>
    </citation>
    <scope>NUCLEOTIDE SEQUENCE [LARGE SCALE GENOMIC DNA]</scope>
    <source>
        <strain evidence="1 2">VKM Ac-2527</strain>
    </source>
</reference>
<dbReference type="OrthoDB" id="5078252at2"/>
<name>A0A4R6KJ60_9ACTN</name>
<evidence type="ECO:0000313" key="1">
    <source>
        <dbReference type="EMBL" id="TDO49375.1"/>
    </source>
</evidence>
<comment type="caution">
    <text evidence="1">The sequence shown here is derived from an EMBL/GenBank/DDBJ whole genome shotgun (WGS) entry which is preliminary data.</text>
</comment>
<dbReference type="EMBL" id="SNWQ01000006">
    <property type="protein sequence ID" value="TDO49375.1"/>
    <property type="molecule type" value="Genomic_DNA"/>
</dbReference>
<proteinExistence type="predicted"/>
<dbReference type="AlphaFoldDB" id="A0A4R6KJ60"/>
<sequence length="777" mass="84543">MSEFDSFPTPPPRSHSALSRRTFVQGSLAVGAVASGLLPTGTAHAAATALVISAEGVTVEALSDGTIVVRDGAGIERIRLAQFMVKDTVQGQQRTYGGTPSAITLDDGRPAIQVDYRLGVSGITVRGRFDVTAHRVHLRWDATSTAEMFLNSQFNRTVVSPSAPEAATSMTRWNRDAGGGVPYETNDGILYAEAWADTQAFFRLASSRPAWTTASWMHIVGTYDALGVLVHEADLVLGTMRPAAANALAVARPVGVDLWTDQPFNVWPETGQAMTVHAQVVNGGAAVRTVDLSWTARDFGGRLVAEDTVRKTLAPGQSADHTITIGGLAQAGIVFVEVRADEAFARTTLACLPAYEYQGGGMFGISNYPWLLEPSKEDVAGLLQRIGVTSVRIAYDGAPGIPPAELESLGIMPNIQHGDVVFGADPATVKTWAADLVNTVVQSGAHYFEVDNERNQPWMSGLHADEYIRDGLRPVVERLAEVGSTVKVMNCGLGGMDVNWTDSFHAAGGWDLIDVFAFHPGRGNFTPDFAPTPDEWIVGNDGSYWNFLGGVREARRRIEEYGGGKELWLTEAYACTRPNHWWNDTMRQAAENVLLTMALCKAEGVDGVNWYQLHDTTIHHPQEASPTNPEYHFGLMNRDTSAKPSLLAFANGTRLLEEATFVRWLDFGAVDDKVKGLLFDTPAGPMSILWTRKDGYLLNADHEPGQPYYPHPEAWQDDWPTKTTLVLRAGRLTEVDCIGQRRTIVNTVGRTTVQLDGAPRIYFGLSARPELQVAACH</sequence>
<dbReference type="PROSITE" id="PS51318">
    <property type="entry name" value="TAT"/>
    <property type="match status" value="1"/>
</dbReference>
<keyword evidence="2" id="KW-1185">Reference proteome</keyword>
<dbReference type="Gene3D" id="3.20.20.80">
    <property type="entry name" value="Glycosidases"/>
    <property type="match status" value="1"/>
</dbReference>
<organism evidence="1 2">
    <name type="scientific">Kribbella caucasensis</name>
    <dbReference type="NCBI Taxonomy" id="2512215"/>
    <lineage>
        <taxon>Bacteria</taxon>
        <taxon>Bacillati</taxon>
        <taxon>Actinomycetota</taxon>
        <taxon>Actinomycetes</taxon>
        <taxon>Propionibacteriales</taxon>
        <taxon>Kribbellaceae</taxon>
        <taxon>Kribbella</taxon>
    </lineage>
</organism>
<dbReference type="RefSeq" id="WP_133800738.1">
    <property type="nucleotide sequence ID" value="NZ_SNWQ01000006.1"/>
</dbReference>
<dbReference type="SUPFAM" id="SSF51445">
    <property type="entry name" value="(Trans)glycosidases"/>
    <property type="match status" value="1"/>
</dbReference>
<protein>
    <submittedName>
        <fullName evidence="1">Uncharacterized protein</fullName>
    </submittedName>
</protein>
<dbReference type="InterPro" id="IPR006311">
    <property type="entry name" value="TAT_signal"/>
</dbReference>
<dbReference type="Proteomes" id="UP000295388">
    <property type="component" value="Unassembled WGS sequence"/>
</dbReference>
<evidence type="ECO:0000313" key="2">
    <source>
        <dbReference type="Proteomes" id="UP000295388"/>
    </source>
</evidence>
<dbReference type="InterPro" id="IPR017853">
    <property type="entry name" value="GH"/>
</dbReference>